<dbReference type="Pfam" id="PF19513">
    <property type="entry name" value="DUF6047"/>
    <property type="match status" value="1"/>
</dbReference>
<dbReference type="EMBL" id="VWKO01000574">
    <property type="protein sequence ID" value="KAA4015898.1"/>
    <property type="molecule type" value="Genomic_DNA"/>
</dbReference>
<feature type="non-terminal residue" evidence="1">
    <location>
        <position position="308"/>
    </location>
</feature>
<protein>
    <submittedName>
        <fullName evidence="1">Uncharacterized protein</fullName>
    </submittedName>
</protein>
<dbReference type="InterPro" id="IPR046110">
    <property type="entry name" value="DUF6047"/>
</dbReference>
<accession>A0A641N6D2</accession>
<gene>
    <name evidence="1" type="ORF">F3D60_32030</name>
</gene>
<evidence type="ECO:0000313" key="1">
    <source>
        <dbReference type="EMBL" id="KAA4015898.1"/>
    </source>
</evidence>
<organism evidence="1">
    <name type="scientific">Bacteroides ovatus</name>
    <dbReference type="NCBI Taxonomy" id="28116"/>
    <lineage>
        <taxon>Bacteria</taxon>
        <taxon>Pseudomonadati</taxon>
        <taxon>Bacteroidota</taxon>
        <taxon>Bacteroidia</taxon>
        <taxon>Bacteroidales</taxon>
        <taxon>Bacteroidaceae</taxon>
        <taxon>Bacteroides</taxon>
    </lineage>
</organism>
<comment type="caution">
    <text evidence="1">The sequence shown here is derived from an EMBL/GenBank/DDBJ whole genome shotgun (WGS) entry which is preliminary data.</text>
</comment>
<sequence length="308" mass="35274">MSTYIGFNLNSNRQIEHFQTIENRYGINSDGGKFLFGQAELALKGSYIPKEEVYLIPYQGAVQPGNIERFIKDMTHNGGLSCATHFPLRDIAFVYENTSPYGIHNVDSIQRMLQKAKDNPLLKKQLNAYRAFHQEKEKDIYNRVITAINTNQGVLMFNDTGRGIQCAQKYLQHIGDNFFSPVYRDADKLQIYYFSTSNINLIKEASKCSNMFEHGLKKIYLPQKAHFLDSNMIANYTPAVECSMAPSLECYNQLAEKLNLGKSQKNYNIGVLDRICKTGQIGNLEKDSRFNHQNSFVSLDERIRLSYV</sequence>
<dbReference type="AlphaFoldDB" id="A0A641N6D2"/>
<name>A0A641N6D2_BACOV</name>
<reference evidence="1" key="1">
    <citation type="journal article" date="2019" name="Nat. Med.">
        <title>A library of human gut bacterial isolates paired with longitudinal multiomics data enables mechanistic microbiome research.</title>
        <authorList>
            <person name="Poyet M."/>
            <person name="Groussin M."/>
            <person name="Gibbons S.M."/>
            <person name="Avila-Pacheco J."/>
            <person name="Jiang X."/>
            <person name="Kearney S.M."/>
            <person name="Perrotta A.R."/>
            <person name="Berdy B."/>
            <person name="Zhao S."/>
            <person name="Lieberman T.D."/>
            <person name="Swanson P.K."/>
            <person name="Smith M."/>
            <person name="Roesemann S."/>
            <person name="Alexander J.E."/>
            <person name="Rich S.A."/>
            <person name="Livny J."/>
            <person name="Vlamakis H."/>
            <person name="Clish C."/>
            <person name="Bullock K."/>
            <person name="Deik A."/>
            <person name="Scott J."/>
            <person name="Pierce K.A."/>
            <person name="Xavier R.J."/>
            <person name="Alm E.J."/>
        </authorList>
    </citation>
    <scope>NUCLEOTIDE SEQUENCE</scope>
    <source>
        <strain evidence="1">BIOML-A147</strain>
    </source>
</reference>
<proteinExistence type="predicted"/>